<dbReference type="OrthoDB" id="5989141at2759"/>
<gene>
    <name evidence="2" type="ORF">HPB48_010202</name>
</gene>
<proteinExistence type="predicted"/>
<comment type="caution">
    <text evidence="2">The sequence shown here is derived from an EMBL/GenBank/DDBJ whole genome shotgun (WGS) entry which is preliminary data.</text>
</comment>
<keyword evidence="3" id="KW-1185">Reference proteome</keyword>
<dbReference type="Proteomes" id="UP000821853">
    <property type="component" value="Chromosome 3"/>
</dbReference>
<evidence type="ECO:0000313" key="3">
    <source>
        <dbReference type="Proteomes" id="UP000821853"/>
    </source>
</evidence>
<dbReference type="VEuPathDB" id="VectorBase:HLOH_048481"/>
<dbReference type="AlphaFoldDB" id="A0A9J6GA47"/>
<dbReference type="Pfam" id="PF25298">
    <property type="entry name" value="Baculo_FP_2nd"/>
    <property type="match status" value="1"/>
</dbReference>
<reference evidence="2 3" key="1">
    <citation type="journal article" date="2020" name="Cell">
        <title>Large-Scale Comparative Analyses of Tick Genomes Elucidate Their Genetic Diversity and Vector Capacities.</title>
        <authorList>
            <consortium name="Tick Genome and Microbiome Consortium (TIGMIC)"/>
            <person name="Jia N."/>
            <person name="Wang J."/>
            <person name="Shi W."/>
            <person name="Du L."/>
            <person name="Sun Y."/>
            <person name="Zhan W."/>
            <person name="Jiang J.F."/>
            <person name="Wang Q."/>
            <person name="Zhang B."/>
            <person name="Ji P."/>
            <person name="Bell-Sakyi L."/>
            <person name="Cui X.M."/>
            <person name="Yuan T.T."/>
            <person name="Jiang B.G."/>
            <person name="Yang W.F."/>
            <person name="Lam T.T."/>
            <person name="Chang Q.C."/>
            <person name="Ding S.J."/>
            <person name="Wang X.J."/>
            <person name="Zhu J.G."/>
            <person name="Ruan X.D."/>
            <person name="Zhao L."/>
            <person name="Wei J.T."/>
            <person name="Ye R.Z."/>
            <person name="Que T.C."/>
            <person name="Du C.H."/>
            <person name="Zhou Y.H."/>
            <person name="Cheng J.X."/>
            <person name="Dai P.F."/>
            <person name="Guo W.B."/>
            <person name="Han X.H."/>
            <person name="Huang E.J."/>
            <person name="Li L.F."/>
            <person name="Wei W."/>
            <person name="Gao Y.C."/>
            <person name="Liu J.Z."/>
            <person name="Shao H.Z."/>
            <person name="Wang X."/>
            <person name="Wang C.C."/>
            <person name="Yang T.C."/>
            <person name="Huo Q.B."/>
            <person name="Li W."/>
            <person name="Chen H.Y."/>
            <person name="Chen S.E."/>
            <person name="Zhou L.G."/>
            <person name="Ni X.B."/>
            <person name="Tian J.H."/>
            <person name="Sheng Y."/>
            <person name="Liu T."/>
            <person name="Pan Y.S."/>
            <person name="Xia L.Y."/>
            <person name="Li J."/>
            <person name="Zhao F."/>
            <person name="Cao W.C."/>
        </authorList>
    </citation>
    <scope>NUCLEOTIDE SEQUENCE [LARGE SCALE GENOMIC DNA]</scope>
    <source>
        <strain evidence="2">HaeL-2018</strain>
    </source>
</reference>
<organism evidence="2 3">
    <name type="scientific">Haemaphysalis longicornis</name>
    <name type="common">Bush tick</name>
    <dbReference type="NCBI Taxonomy" id="44386"/>
    <lineage>
        <taxon>Eukaryota</taxon>
        <taxon>Metazoa</taxon>
        <taxon>Ecdysozoa</taxon>
        <taxon>Arthropoda</taxon>
        <taxon>Chelicerata</taxon>
        <taxon>Arachnida</taxon>
        <taxon>Acari</taxon>
        <taxon>Parasitiformes</taxon>
        <taxon>Ixodida</taxon>
        <taxon>Ixodoidea</taxon>
        <taxon>Ixodidae</taxon>
        <taxon>Haemaphysalinae</taxon>
        <taxon>Haemaphysalis</taxon>
    </lineage>
</organism>
<dbReference type="EMBL" id="JABSTR010000005">
    <property type="protein sequence ID" value="KAH9371360.1"/>
    <property type="molecule type" value="Genomic_DNA"/>
</dbReference>
<evidence type="ECO:0000313" key="2">
    <source>
        <dbReference type="EMBL" id="KAH9371360.1"/>
    </source>
</evidence>
<sequence length="128" mass="14577">MANIGDKIGELISTWDIEMCHRVPVPKTANQQNIVVQFARRTNRDAILDKARKAKILGTDFGLTGDNPVFINVHLCPELKRLLGQAISRKREVGWRFVWVRRGHILARRAENTPVLRITHASDVARMT</sequence>
<protein>
    <recommendedName>
        <fullName evidence="1">FP protein C-terminal domain-containing protein</fullName>
    </recommendedName>
</protein>
<dbReference type="InterPro" id="IPR057251">
    <property type="entry name" value="FP_C"/>
</dbReference>
<name>A0A9J6GA47_HAELO</name>
<accession>A0A9J6GA47</accession>
<evidence type="ECO:0000259" key="1">
    <source>
        <dbReference type="Pfam" id="PF25298"/>
    </source>
</evidence>
<feature type="domain" description="FP protein C-terminal" evidence="1">
    <location>
        <begin position="77"/>
        <end position="127"/>
    </location>
</feature>